<dbReference type="EMBL" id="WMBQ01000001">
    <property type="protein sequence ID" value="MTD94519.1"/>
    <property type="molecule type" value="Genomic_DNA"/>
</dbReference>
<dbReference type="Proteomes" id="UP000440694">
    <property type="component" value="Unassembled WGS sequence"/>
</dbReference>
<comment type="caution">
    <text evidence="1">The sequence shown here is derived from an EMBL/GenBank/DDBJ whole genome shotgun (WGS) entry which is preliminary data.</text>
</comment>
<dbReference type="AlphaFoldDB" id="A0A6I3KJE9"/>
<dbReference type="PROSITE" id="PS51257">
    <property type="entry name" value="PROKAR_LIPOPROTEIN"/>
    <property type="match status" value="1"/>
</dbReference>
<proteinExistence type="predicted"/>
<evidence type="ECO:0008006" key="3">
    <source>
        <dbReference type="Google" id="ProtNLM"/>
    </source>
</evidence>
<sequence>MDAFDKSMIHLRGGALVVAAFAALALGGCASTMSSGTPDDAYSASIAPSYAPGTYDPPYQVGAQRDEEEQPAAQAWAAEQKFEYRGGRDPVTGRAKTQM</sequence>
<protein>
    <recommendedName>
        <fullName evidence="3">Lipoprotein</fullName>
    </recommendedName>
</protein>
<evidence type="ECO:0000313" key="1">
    <source>
        <dbReference type="EMBL" id="MTD94519.1"/>
    </source>
</evidence>
<accession>A0A6I3KJE9</accession>
<gene>
    <name evidence="1" type="ORF">GIW81_09270</name>
</gene>
<organism evidence="1 2">
    <name type="scientific">Hyphomicrobium album</name>
    <dbReference type="NCBI Taxonomy" id="2665159"/>
    <lineage>
        <taxon>Bacteria</taxon>
        <taxon>Pseudomonadati</taxon>
        <taxon>Pseudomonadota</taxon>
        <taxon>Alphaproteobacteria</taxon>
        <taxon>Hyphomicrobiales</taxon>
        <taxon>Hyphomicrobiaceae</taxon>
        <taxon>Hyphomicrobium</taxon>
    </lineage>
</organism>
<evidence type="ECO:0000313" key="2">
    <source>
        <dbReference type="Proteomes" id="UP000440694"/>
    </source>
</evidence>
<reference evidence="1 2" key="1">
    <citation type="submission" date="2019-11" db="EMBL/GenBank/DDBJ databases">
        <title>Identification of a novel strain.</title>
        <authorList>
            <person name="Xu Q."/>
            <person name="Wang G."/>
        </authorList>
    </citation>
    <scope>NUCLEOTIDE SEQUENCE [LARGE SCALE GENOMIC DNA]</scope>
    <source>
        <strain evidence="2">xq</strain>
    </source>
</reference>
<dbReference type="RefSeq" id="WP_154738935.1">
    <property type="nucleotide sequence ID" value="NZ_WMBQ01000001.1"/>
</dbReference>
<name>A0A6I3KJE9_9HYPH</name>
<keyword evidence="2" id="KW-1185">Reference proteome</keyword>